<comment type="pathway">
    <text evidence="3">Amino-acid degradation; L-arginine degradation via AST pathway; L-glutamate and succinate from L-arginine: step 2/5.</text>
</comment>
<feature type="binding site" evidence="3">
    <location>
        <position position="364"/>
    </location>
    <ligand>
        <name>substrate</name>
    </ligand>
</feature>
<dbReference type="Gene3D" id="3.75.10.20">
    <property type="entry name" value="Succinylarginine dihydrolase"/>
    <property type="match status" value="1"/>
</dbReference>
<dbReference type="SUPFAM" id="SSF55909">
    <property type="entry name" value="Pentein"/>
    <property type="match status" value="1"/>
</dbReference>
<keyword evidence="2 3" id="KW-0378">Hydrolase</keyword>
<proteinExistence type="inferred from homology"/>
<accession>A0AA90NN22</accession>
<evidence type="ECO:0000256" key="2">
    <source>
        <dbReference type="ARBA" id="ARBA00022801"/>
    </source>
</evidence>
<evidence type="ECO:0000313" key="6">
    <source>
        <dbReference type="Proteomes" id="UP001178148"/>
    </source>
</evidence>
<dbReference type="GO" id="GO:0019545">
    <property type="term" value="P:L-arginine catabolic process to succinate"/>
    <property type="evidence" value="ECO:0007669"/>
    <property type="project" value="UniProtKB-UniRule"/>
</dbReference>
<dbReference type="InterPro" id="IPR007079">
    <property type="entry name" value="SuccinylArg_d-Hdrlase_AstB"/>
</dbReference>
<dbReference type="NCBIfam" id="NF009789">
    <property type="entry name" value="PRK13281.1"/>
    <property type="match status" value="1"/>
</dbReference>
<dbReference type="Proteomes" id="UP001178148">
    <property type="component" value="Unassembled WGS sequence"/>
</dbReference>
<gene>
    <name evidence="3 5" type="primary">astB</name>
    <name evidence="5" type="ORF">QS748_13825</name>
</gene>
<dbReference type="PANTHER" id="PTHR30420:SF2">
    <property type="entry name" value="N-SUCCINYLARGININE DIHYDROLASE"/>
    <property type="match status" value="1"/>
</dbReference>
<reference evidence="5 6" key="1">
    <citation type="journal article" date="2023" name="bioRxiv">
        <title>An intranuclear bacterial parasite of deep-sea mussels expresses apoptosis inhibitors acquired from its host.</title>
        <authorList>
            <person name="Gonzalez Porras M.A."/>
            <person name="Assie A."/>
            <person name="Tietjen M."/>
            <person name="Violette M."/>
            <person name="Kleiner M."/>
            <person name="Gruber-Vodicka H."/>
            <person name="Dubilier N."/>
            <person name="Leisch N."/>
        </authorList>
    </citation>
    <scope>NUCLEOTIDE SEQUENCE [LARGE SCALE GENOMIC DNA]</scope>
    <source>
        <strain evidence="5">IAP13</strain>
    </source>
</reference>
<dbReference type="Pfam" id="PF04996">
    <property type="entry name" value="AstB"/>
    <property type="match status" value="1"/>
</dbReference>
<comment type="subunit">
    <text evidence="3">Homodimer.</text>
</comment>
<keyword evidence="1 3" id="KW-0056">Arginine metabolism</keyword>
<sequence>MKAYEVNFDGLVGSTHNYAGLSYGNLASCDNRLKSSNPKLAAQQGLAKMKALHELGLIQGVLPPQERPDLNILRKLGFTGSDVQILSKAAKEAPDILAACSSASSMWTANAATISPSADTEDGKVHITPANLASKLHRFIEHETTGKILKRIFHDDRYFVHHSVIPSISQLGDEGAANHTRFCCDYNAQGVELFVFGCYGFNNKNNSPVAKLFPARQTFEASAAVARNHLLNVDKVVYAQQNPDVIDQGVFHNDVIAVGNKNILFCHEAAFLNQTFVYQQLQQACDDADLAIVEVPNDRVSISDAVSSYLFNSQLLSVGDKSILVVPSESQKNENVASYLAGLVNEHASITEIMTFDLRQSMRNGGGPACLRLRVVMTEQELTSVNQACIFNNDLYIKLHTWINEFYRDRLTEQDLADPQLLDESRASLESLTSILNLGDVYNFQN</sequence>
<evidence type="ECO:0000256" key="3">
    <source>
        <dbReference type="HAMAP-Rule" id="MF_01172"/>
    </source>
</evidence>
<feature type="active site" description="Nucleophile" evidence="3">
    <location>
        <position position="370"/>
    </location>
</feature>
<feature type="binding site" evidence="3">
    <location>
        <position position="216"/>
    </location>
    <ligand>
        <name>substrate</name>
    </ligand>
</feature>
<protein>
    <recommendedName>
        <fullName evidence="3 4">N-succinylarginine dihydrolase</fullName>
        <ecNumber evidence="3 4">3.5.3.23</ecNumber>
    </recommendedName>
</protein>
<feature type="active site" evidence="3">
    <location>
        <position position="252"/>
    </location>
</feature>
<dbReference type="HAMAP" id="MF_01172">
    <property type="entry name" value="AstB"/>
    <property type="match status" value="1"/>
</dbReference>
<dbReference type="AlphaFoldDB" id="A0AA90NN22"/>
<dbReference type="InterPro" id="IPR037031">
    <property type="entry name" value="AstB_sf"/>
</dbReference>
<evidence type="ECO:0000313" key="5">
    <source>
        <dbReference type="EMBL" id="MDP0590199.1"/>
    </source>
</evidence>
<organism evidence="5 6">
    <name type="scientific">Candidatus Endonucleibacter bathymodioli</name>
    <dbReference type="NCBI Taxonomy" id="539814"/>
    <lineage>
        <taxon>Bacteria</taxon>
        <taxon>Pseudomonadati</taxon>
        <taxon>Pseudomonadota</taxon>
        <taxon>Gammaproteobacteria</taxon>
        <taxon>Oceanospirillales</taxon>
        <taxon>Endozoicomonadaceae</taxon>
        <taxon>Candidatus Endonucleibacter</taxon>
    </lineage>
</organism>
<feature type="binding site" evidence="3">
    <location>
        <begin position="19"/>
        <end position="28"/>
    </location>
    <ligand>
        <name>substrate</name>
    </ligand>
</feature>
<dbReference type="NCBIfam" id="TIGR03241">
    <property type="entry name" value="arg_catab_astB"/>
    <property type="match status" value="1"/>
</dbReference>
<feature type="binding site" evidence="3">
    <location>
        <begin position="137"/>
        <end position="138"/>
    </location>
    <ligand>
        <name>substrate</name>
    </ligand>
</feature>
<dbReference type="GO" id="GO:0009015">
    <property type="term" value="F:N-succinylarginine dihydrolase activity"/>
    <property type="evidence" value="ECO:0007669"/>
    <property type="project" value="UniProtKB-UniRule"/>
</dbReference>
<comment type="catalytic activity">
    <reaction evidence="3">
        <text>N(2)-succinyl-L-arginine + 2 H2O + 2 H(+) = N(2)-succinyl-L-ornithine + 2 NH4(+) + CO2</text>
        <dbReference type="Rhea" id="RHEA:19533"/>
        <dbReference type="ChEBI" id="CHEBI:15377"/>
        <dbReference type="ChEBI" id="CHEBI:15378"/>
        <dbReference type="ChEBI" id="CHEBI:16526"/>
        <dbReference type="ChEBI" id="CHEBI:28938"/>
        <dbReference type="ChEBI" id="CHEBI:58241"/>
        <dbReference type="ChEBI" id="CHEBI:58514"/>
        <dbReference type="EC" id="3.5.3.23"/>
    </reaction>
</comment>
<feature type="binding site" evidence="3">
    <location>
        <position position="110"/>
    </location>
    <ligand>
        <name>substrate</name>
    </ligand>
</feature>
<keyword evidence="6" id="KW-1185">Reference proteome</keyword>
<dbReference type="PANTHER" id="PTHR30420">
    <property type="entry name" value="N-SUCCINYLARGININE DIHYDROLASE"/>
    <property type="match status" value="1"/>
</dbReference>
<comment type="similarity">
    <text evidence="3">Belongs to the succinylarginine dihydrolase family.</text>
</comment>
<evidence type="ECO:0000256" key="1">
    <source>
        <dbReference type="ARBA" id="ARBA00022503"/>
    </source>
</evidence>
<dbReference type="GO" id="GO:0019544">
    <property type="term" value="P:L-arginine catabolic process to L-glutamate"/>
    <property type="evidence" value="ECO:0007669"/>
    <property type="project" value="UniProtKB-UniRule"/>
</dbReference>
<comment type="caution">
    <text evidence="5">The sequence shown here is derived from an EMBL/GenBank/DDBJ whole genome shotgun (WGS) entry which is preliminary data.</text>
</comment>
<feature type="binding site" evidence="3">
    <location>
        <position position="254"/>
    </location>
    <ligand>
        <name>substrate</name>
    </ligand>
</feature>
<feature type="active site" evidence="3">
    <location>
        <position position="174"/>
    </location>
</feature>
<name>A0AA90NN22_9GAMM</name>
<comment type="function">
    <text evidence="3">Catalyzes the hydrolysis of N(2)-succinylarginine into N(2)-succinylornithine, ammonia and CO(2).</text>
</comment>
<evidence type="ECO:0000256" key="4">
    <source>
        <dbReference type="NCBIfam" id="TIGR03241"/>
    </source>
</evidence>
<dbReference type="EMBL" id="JASXSV010000033">
    <property type="protein sequence ID" value="MDP0590199.1"/>
    <property type="molecule type" value="Genomic_DNA"/>
</dbReference>
<dbReference type="EC" id="3.5.3.23" evidence="3 4"/>